<dbReference type="Proteomes" id="UP000230790">
    <property type="component" value="Unassembled WGS sequence"/>
</dbReference>
<sequence length="221" mass="23735">MPRDNHTNEFAVIGLGRFGASLARTLVNRGAAVLGIDRSPELVQQIADEITQAAVLDATNEAALREVDITAFQTVIVAIGSNFEANLLTTVALREMGIPNIICKALNLRQRDILLKVGANRVVLPEYEAGHRLALELTIPGMLGQIELGPGYVISEIKAPERVIGIPLGRSGLRRLNVNVLAVKRGDRLIVSPAQEFVPQPEDVLVVIGQPADIERCTAGA</sequence>
<name>A0A2M8QGP1_9CHLR</name>
<gene>
    <name evidence="3" type="ORF">CUN48_01000</name>
</gene>
<proteinExistence type="predicted"/>
<dbReference type="EMBL" id="PGTN01000003">
    <property type="protein sequence ID" value="PJF48967.1"/>
    <property type="molecule type" value="Genomic_DNA"/>
</dbReference>
<dbReference type="Pfam" id="PF02254">
    <property type="entry name" value="TrkA_N"/>
    <property type="match status" value="1"/>
</dbReference>
<evidence type="ECO:0000259" key="2">
    <source>
        <dbReference type="PROSITE" id="PS51202"/>
    </source>
</evidence>
<dbReference type="PANTHER" id="PTHR43833:SF7">
    <property type="entry name" value="KTR SYSTEM POTASSIUM UPTAKE PROTEIN C"/>
    <property type="match status" value="1"/>
</dbReference>
<reference evidence="3 4" key="1">
    <citation type="submission" date="2017-11" db="EMBL/GenBank/DDBJ databases">
        <title>Evolution of Phototrophy in the Chloroflexi Phylum Driven by Horizontal Gene Transfer.</title>
        <authorList>
            <person name="Ward L.M."/>
            <person name="Hemp J."/>
            <person name="Shih P.M."/>
            <person name="Mcglynn S.E."/>
            <person name="Fischer W."/>
        </authorList>
    </citation>
    <scope>NUCLEOTIDE SEQUENCE [LARGE SCALE GENOMIC DNA]</scope>
    <source>
        <strain evidence="3">JP3_7</strain>
    </source>
</reference>
<dbReference type="SUPFAM" id="SSF116726">
    <property type="entry name" value="TrkA C-terminal domain-like"/>
    <property type="match status" value="1"/>
</dbReference>
<dbReference type="InterPro" id="IPR036291">
    <property type="entry name" value="NAD(P)-bd_dom_sf"/>
</dbReference>
<dbReference type="Pfam" id="PF02080">
    <property type="entry name" value="TrkA_C"/>
    <property type="match status" value="1"/>
</dbReference>
<dbReference type="InterPro" id="IPR050721">
    <property type="entry name" value="Trk_Ktr_HKT_K-transport"/>
</dbReference>
<comment type="caution">
    <text evidence="3">The sequence shown here is derived from an EMBL/GenBank/DDBJ whole genome shotgun (WGS) entry which is preliminary data.</text>
</comment>
<dbReference type="GO" id="GO:0006813">
    <property type="term" value="P:potassium ion transport"/>
    <property type="evidence" value="ECO:0007669"/>
    <property type="project" value="InterPro"/>
</dbReference>
<dbReference type="AlphaFoldDB" id="A0A2M8QGP1"/>
<dbReference type="InterPro" id="IPR036721">
    <property type="entry name" value="RCK_C_sf"/>
</dbReference>
<dbReference type="GO" id="GO:0008324">
    <property type="term" value="F:monoatomic cation transmembrane transporter activity"/>
    <property type="evidence" value="ECO:0007669"/>
    <property type="project" value="InterPro"/>
</dbReference>
<evidence type="ECO:0000259" key="1">
    <source>
        <dbReference type="PROSITE" id="PS51201"/>
    </source>
</evidence>
<dbReference type="Gene3D" id="3.30.70.1450">
    <property type="entry name" value="Regulator of K+ conductance, C-terminal domain"/>
    <property type="match status" value="1"/>
</dbReference>
<accession>A0A2M8QGP1</accession>
<protein>
    <submittedName>
        <fullName evidence="3">Potassium uptake system protein</fullName>
    </submittedName>
</protein>
<dbReference type="SUPFAM" id="SSF51735">
    <property type="entry name" value="NAD(P)-binding Rossmann-fold domains"/>
    <property type="match status" value="1"/>
</dbReference>
<dbReference type="PROSITE" id="PS51202">
    <property type="entry name" value="RCK_C"/>
    <property type="match status" value="1"/>
</dbReference>
<feature type="domain" description="RCK C-terminal" evidence="2">
    <location>
        <begin position="141"/>
        <end position="221"/>
    </location>
</feature>
<organism evidence="3 4">
    <name type="scientific">Candidatus Thermofonsia Clade 3 bacterium</name>
    <dbReference type="NCBI Taxonomy" id="2364212"/>
    <lineage>
        <taxon>Bacteria</taxon>
        <taxon>Bacillati</taxon>
        <taxon>Chloroflexota</taxon>
        <taxon>Candidatus Thermofontia</taxon>
        <taxon>Candidatus Thermofonsia Clade 3</taxon>
    </lineage>
</organism>
<dbReference type="Gene3D" id="3.40.50.720">
    <property type="entry name" value="NAD(P)-binding Rossmann-like Domain"/>
    <property type="match status" value="1"/>
</dbReference>
<evidence type="ECO:0000313" key="4">
    <source>
        <dbReference type="Proteomes" id="UP000230790"/>
    </source>
</evidence>
<feature type="domain" description="RCK N-terminal" evidence="1">
    <location>
        <begin position="7"/>
        <end position="124"/>
    </location>
</feature>
<dbReference type="PROSITE" id="PS51201">
    <property type="entry name" value="RCK_N"/>
    <property type="match status" value="1"/>
</dbReference>
<dbReference type="PANTHER" id="PTHR43833">
    <property type="entry name" value="POTASSIUM CHANNEL PROTEIN 2-RELATED-RELATED"/>
    <property type="match status" value="1"/>
</dbReference>
<evidence type="ECO:0000313" key="3">
    <source>
        <dbReference type="EMBL" id="PJF48967.1"/>
    </source>
</evidence>
<dbReference type="InterPro" id="IPR003148">
    <property type="entry name" value="RCK_N"/>
</dbReference>
<dbReference type="InterPro" id="IPR006037">
    <property type="entry name" value="RCK_C"/>
</dbReference>